<feature type="transmembrane region" description="Helical" evidence="6">
    <location>
        <begin position="241"/>
        <end position="263"/>
    </location>
</feature>
<keyword evidence="3 6" id="KW-0812">Transmembrane</keyword>
<dbReference type="GO" id="GO:0055085">
    <property type="term" value="P:transmembrane transport"/>
    <property type="evidence" value="ECO:0007669"/>
    <property type="project" value="InterPro"/>
</dbReference>
<gene>
    <name evidence="8" type="ORF">HDA39_000885</name>
</gene>
<evidence type="ECO:0000256" key="1">
    <source>
        <dbReference type="ARBA" id="ARBA00004141"/>
    </source>
</evidence>
<organism evidence="8 9">
    <name type="scientific">Kribbella italica</name>
    <dbReference type="NCBI Taxonomy" id="1540520"/>
    <lineage>
        <taxon>Bacteria</taxon>
        <taxon>Bacillati</taxon>
        <taxon>Actinomycetota</taxon>
        <taxon>Actinomycetes</taxon>
        <taxon>Propionibacteriales</taxon>
        <taxon>Kribbellaceae</taxon>
        <taxon>Kribbella</taxon>
    </lineage>
</organism>
<feature type="transmembrane region" description="Helical" evidence="6">
    <location>
        <begin position="112"/>
        <end position="135"/>
    </location>
</feature>
<evidence type="ECO:0000256" key="4">
    <source>
        <dbReference type="ARBA" id="ARBA00022989"/>
    </source>
</evidence>
<feature type="domain" description="ABC transmembrane type-1" evidence="7">
    <location>
        <begin position="79"/>
        <end position="260"/>
    </location>
</feature>
<dbReference type="PANTHER" id="PTHR30177:SF4">
    <property type="entry name" value="OSMOPROTECTANT IMPORT PERMEASE PROTEIN OSMW"/>
    <property type="match status" value="1"/>
</dbReference>
<comment type="similarity">
    <text evidence="6">Belongs to the binding-protein-dependent transport system permease family.</text>
</comment>
<proteinExistence type="inferred from homology"/>
<evidence type="ECO:0000313" key="9">
    <source>
        <dbReference type="Proteomes" id="UP000549971"/>
    </source>
</evidence>
<dbReference type="PANTHER" id="PTHR30177">
    <property type="entry name" value="GLYCINE BETAINE/L-PROLINE TRANSPORT SYSTEM PERMEASE PROTEIN PROW"/>
    <property type="match status" value="1"/>
</dbReference>
<name>A0A7W9MRY4_9ACTN</name>
<comment type="subcellular location">
    <subcellularLocation>
        <location evidence="6">Cell membrane</location>
        <topology evidence="6">Multi-pass membrane protein</topology>
    </subcellularLocation>
    <subcellularLocation>
        <location evidence="1">Membrane</location>
        <topology evidence="1">Multi-pass membrane protein</topology>
    </subcellularLocation>
</comment>
<dbReference type="Pfam" id="PF00528">
    <property type="entry name" value="BPD_transp_1"/>
    <property type="match status" value="1"/>
</dbReference>
<accession>A0A7W9MRY4</accession>
<dbReference type="Proteomes" id="UP000549971">
    <property type="component" value="Unassembled WGS sequence"/>
</dbReference>
<dbReference type="InterPro" id="IPR051204">
    <property type="entry name" value="ABC_transp_perm/SBD"/>
</dbReference>
<keyword evidence="9" id="KW-1185">Reference proteome</keyword>
<dbReference type="AlphaFoldDB" id="A0A7W9MRY4"/>
<comment type="caution">
    <text evidence="8">The sequence shown here is derived from an EMBL/GenBank/DDBJ whole genome shotgun (WGS) entry which is preliminary data.</text>
</comment>
<feature type="transmembrane region" description="Helical" evidence="6">
    <location>
        <begin position="195"/>
        <end position="221"/>
    </location>
</feature>
<sequence>MTVVDPGTSAQERRNLADAKAAAAGLASERRRRPSWGLLLGQPIFVAVVLAAWVIWRSQAELDSIEQRQLAWSVVGTLTVEHLKLTVVATVIVLLIAVPLGIALTRPRMRRAAPIVVAFANAGQAAPVIGLIVLLAIWLGFGFWTAILALCLYAVLPVLRNTIVGLQGVDRNLVEAGRGMGMSSRSVLGRIELPLAVPVIMAGIRTALVLVVGTATLATFIDAGGLGSLITTGIRLLRFPVLVSGALLVGVLALLIDWAGRILEEITRPRGLR</sequence>
<dbReference type="FunFam" id="1.10.3720.10:FF:000001">
    <property type="entry name" value="Glycine betaine ABC transporter, permease"/>
    <property type="match status" value="1"/>
</dbReference>
<dbReference type="GO" id="GO:0005886">
    <property type="term" value="C:plasma membrane"/>
    <property type="evidence" value="ECO:0007669"/>
    <property type="project" value="UniProtKB-SubCell"/>
</dbReference>
<dbReference type="InterPro" id="IPR035906">
    <property type="entry name" value="MetI-like_sf"/>
</dbReference>
<evidence type="ECO:0000256" key="6">
    <source>
        <dbReference type="RuleBase" id="RU363032"/>
    </source>
</evidence>
<reference evidence="8 9" key="1">
    <citation type="submission" date="2020-08" db="EMBL/GenBank/DDBJ databases">
        <title>Sequencing the genomes of 1000 actinobacteria strains.</title>
        <authorList>
            <person name="Klenk H.-P."/>
        </authorList>
    </citation>
    <scope>NUCLEOTIDE SEQUENCE [LARGE SCALE GENOMIC DNA]</scope>
    <source>
        <strain evidence="8 9">DSM 28967</strain>
    </source>
</reference>
<keyword evidence="2 6" id="KW-0813">Transport</keyword>
<dbReference type="SUPFAM" id="SSF161098">
    <property type="entry name" value="MetI-like"/>
    <property type="match status" value="1"/>
</dbReference>
<dbReference type="Gene3D" id="1.10.3720.10">
    <property type="entry name" value="MetI-like"/>
    <property type="match status" value="1"/>
</dbReference>
<evidence type="ECO:0000259" key="7">
    <source>
        <dbReference type="PROSITE" id="PS50928"/>
    </source>
</evidence>
<evidence type="ECO:0000256" key="2">
    <source>
        <dbReference type="ARBA" id="ARBA00022448"/>
    </source>
</evidence>
<dbReference type="GO" id="GO:0031460">
    <property type="term" value="P:glycine betaine transport"/>
    <property type="evidence" value="ECO:0007669"/>
    <property type="project" value="TreeGrafter"/>
</dbReference>
<feature type="transmembrane region" description="Helical" evidence="6">
    <location>
        <begin position="36"/>
        <end position="56"/>
    </location>
</feature>
<dbReference type="RefSeq" id="WP_184793952.1">
    <property type="nucleotide sequence ID" value="NZ_JACHMY010000001.1"/>
</dbReference>
<evidence type="ECO:0000256" key="3">
    <source>
        <dbReference type="ARBA" id="ARBA00022692"/>
    </source>
</evidence>
<dbReference type="PROSITE" id="PS50928">
    <property type="entry name" value="ABC_TM1"/>
    <property type="match status" value="1"/>
</dbReference>
<protein>
    <submittedName>
        <fullName evidence="8">Osmoprotectant transport system permease protein</fullName>
    </submittedName>
</protein>
<dbReference type="CDD" id="cd06261">
    <property type="entry name" value="TM_PBP2"/>
    <property type="match status" value="1"/>
</dbReference>
<keyword evidence="5 6" id="KW-0472">Membrane</keyword>
<feature type="transmembrane region" description="Helical" evidence="6">
    <location>
        <begin position="85"/>
        <end position="105"/>
    </location>
</feature>
<dbReference type="EMBL" id="JACHMY010000001">
    <property type="protein sequence ID" value="MBB5834151.1"/>
    <property type="molecule type" value="Genomic_DNA"/>
</dbReference>
<evidence type="ECO:0000256" key="5">
    <source>
        <dbReference type="ARBA" id="ARBA00023136"/>
    </source>
</evidence>
<dbReference type="InterPro" id="IPR000515">
    <property type="entry name" value="MetI-like"/>
</dbReference>
<feature type="transmembrane region" description="Helical" evidence="6">
    <location>
        <begin position="141"/>
        <end position="159"/>
    </location>
</feature>
<evidence type="ECO:0000313" key="8">
    <source>
        <dbReference type="EMBL" id="MBB5834151.1"/>
    </source>
</evidence>
<keyword evidence="4 6" id="KW-1133">Transmembrane helix</keyword>